<proteinExistence type="predicted"/>
<organism evidence="2">
    <name type="scientific">Spodoptera frugiperda</name>
    <name type="common">Fall armyworm</name>
    <dbReference type="NCBI Taxonomy" id="7108"/>
    <lineage>
        <taxon>Eukaryota</taxon>
        <taxon>Metazoa</taxon>
        <taxon>Ecdysozoa</taxon>
        <taxon>Arthropoda</taxon>
        <taxon>Hexapoda</taxon>
        <taxon>Insecta</taxon>
        <taxon>Pterygota</taxon>
        <taxon>Neoptera</taxon>
        <taxon>Endopterygota</taxon>
        <taxon>Lepidoptera</taxon>
        <taxon>Glossata</taxon>
        <taxon>Ditrysia</taxon>
        <taxon>Noctuoidea</taxon>
        <taxon>Noctuidae</taxon>
        <taxon>Amphipyrinae</taxon>
        <taxon>Spodoptera</taxon>
    </lineage>
</organism>
<name>A0A2H1WNJ1_SPOFR</name>
<evidence type="ECO:0000313" key="2">
    <source>
        <dbReference type="EMBL" id="SOQ54512.1"/>
    </source>
</evidence>
<sequence>MKFGTVKTRNNNLWITQRVALCRNQSRYTLCGSQLLNVPSNIENLGAKTMDSTFDLQSKKHFRPSKSIKFKIAGRGLQAHDLYNAPSLAENDQSMKISATPFVTAQPRTLLIWLRDEGGHLTLVRSPYLFPALNGKKSNVWDCRRTRFAIQGTPRQVASQRTGSHNIVSRRR</sequence>
<accession>A0A2H1WNJ1</accession>
<reference evidence="2" key="1">
    <citation type="submission" date="2016-07" db="EMBL/GenBank/DDBJ databases">
        <authorList>
            <person name="Bretaudeau A."/>
        </authorList>
    </citation>
    <scope>NUCLEOTIDE SEQUENCE</scope>
    <source>
        <strain evidence="2">Rice</strain>
        <tissue evidence="2">Whole body</tissue>
    </source>
</reference>
<dbReference type="EMBL" id="ODYU01009827">
    <property type="protein sequence ID" value="SOQ54512.1"/>
    <property type="molecule type" value="Genomic_DNA"/>
</dbReference>
<evidence type="ECO:0000256" key="1">
    <source>
        <dbReference type="SAM" id="MobiDB-lite"/>
    </source>
</evidence>
<dbReference type="AlphaFoldDB" id="A0A2H1WNJ1"/>
<gene>
    <name evidence="2" type="ORF">SFRICE_025301</name>
</gene>
<feature type="region of interest" description="Disordered" evidence="1">
    <location>
        <begin position="153"/>
        <end position="172"/>
    </location>
</feature>
<protein>
    <submittedName>
        <fullName evidence="2">SFRICE_025301</fullName>
    </submittedName>
</protein>